<evidence type="ECO:0000313" key="3">
    <source>
        <dbReference type="Proteomes" id="UP001348817"/>
    </source>
</evidence>
<proteinExistence type="predicted"/>
<feature type="region of interest" description="Disordered" evidence="1">
    <location>
        <begin position="224"/>
        <end position="272"/>
    </location>
</feature>
<keyword evidence="3" id="KW-1185">Reference proteome</keyword>
<evidence type="ECO:0000313" key="2">
    <source>
        <dbReference type="EMBL" id="BDD08443.1"/>
    </source>
</evidence>
<protein>
    <recommendedName>
        <fullName evidence="4">DUF4105 domain-containing protein</fullName>
    </recommendedName>
</protein>
<name>A0AAU9CEZ3_9BACT</name>
<dbReference type="AlphaFoldDB" id="A0AAU9CEZ3"/>
<evidence type="ECO:0008006" key="4">
    <source>
        <dbReference type="Google" id="ProtNLM"/>
    </source>
</evidence>
<organism evidence="2 3">
    <name type="scientific">Fulvitalea axinellae</name>
    <dbReference type="NCBI Taxonomy" id="1182444"/>
    <lineage>
        <taxon>Bacteria</taxon>
        <taxon>Pseudomonadati</taxon>
        <taxon>Bacteroidota</taxon>
        <taxon>Cytophagia</taxon>
        <taxon>Cytophagales</taxon>
        <taxon>Persicobacteraceae</taxon>
        <taxon>Fulvitalea</taxon>
    </lineage>
</organism>
<dbReference type="KEGG" id="fax:FUAX_08750"/>
<sequence length="272" mass="31595">MDSNHFHKPSRIFKGTLLSMLMLLLTTGSFAQDVMYLNKNHKMSVTLSFYKETNNFHGLFTFLTDEDISRALERSDAIVVFGDDEQSTFVFNISRVLYYSKLEGEGKYYAIIKSKNLTRRFISSMVGFRAQDFSFFRQRHPLLTFDTDLYYNTHEEFNDKYIGKFAADSTNRTANFHLLLPEEKSDLDIVATNINNDRIGTFSGYLNETMWILLNLPGEAYTLAEPEDSKRNRKKTKNKKKDKPKPKKKPKKKKKPEKKAPFGNISTKTVKN</sequence>
<dbReference type="EMBL" id="AP025314">
    <property type="protein sequence ID" value="BDD08443.1"/>
    <property type="molecule type" value="Genomic_DNA"/>
</dbReference>
<reference evidence="2 3" key="1">
    <citation type="submission" date="2021-12" db="EMBL/GenBank/DDBJ databases">
        <title>Genome sequencing of bacteria with rrn-lacking chromosome and rrn-plasmid.</title>
        <authorList>
            <person name="Anda M."/>
            <person name="Iwasaki W."/>
        </authorList>
    </citation>
    <scope>NUCLEOTIDE SEQUENCE [LARGE SCALE GENOMIC DNA]</scope>
    <source>
        <strain evidence="2 3">DSM 100852</strain>
    </source>
</reference>
<dbReference type="RefSeq" id="WP_338393705.1">
    <property type="nucleotide sequence ID" value="NZ_AP025314.1"/>
</dbReference>
<gene>
    <name evidence="2" type="ORF">FUAX_08750</name>
</gene>
<evidence type="ECO:0000256" key="1">
    <source>
        <dbReference type="SAM" id="MobiDB-lite"/>
    </source>
</evidence>
<feature type="compositionally biased region" description="Basic residues" evidence="1">
    <location>
        <begin position="231"/>
        <end position="257"/>
    </location>
</feature>
<dbReference type="Proteomes" id="UP001348817">
    <property type="component" value="Chromosome"/>
</dbReference>
<accession>A0AAU9CEZ3</accession>